<comment type="similarity">
    <text evidence="1">Belongs to the universal stress protein A family.</text>
</comment>
<name>A0ABU2YD82_9FLAO</name>
<dbReference type="SUPFAM" id="SSF52402">
    <property type="entry name" value="Adenine nucleotide alpha hydrolases-like"/>
    <property type="match status" value="1"/>
</dbReference>
<dbReference type="Gene3D" id="3.40.50.12370">
    <property type="match status" value="1"/>
</dbReference>
<protein>
    <submittedName>
        <fullName evidence="3">Universal stress protein</fullName>
    </submittedName>
</protein>
<gene>
    <name evidence="3" type="ORF">RM538_09045</name>
</gene>
<evidence type="ECO:0000256" key="1">
    <source>
        <dbReference type="ARBA" id="ARBA00008791"/>
    </source>
</evidence>
<proteinExistence type="inferred from homology"/>
<organism evidence="3 4">
    <name type="scientific">Patiriisocius hiemis</name>
    <dbReference type="NCBI Taxonomy" id="3075604"/>
    <lineage>
        <taxon>Bacteria</taxon>
        <taxon>Pseudomonadati</taxon>
        <taxon>Bacteroidota</taxon>
        <taxon>Flavobacteriia</taxon>
        <taxon>Flavobacteriales</taxon>
        <taxon>Flavobacteriaceae</taxon>
        <taxon>Patiriisocius</taxon>
    </lineage>
</organism>
<evidence type="ECO:0000259" key="2">
    <source>
        <dbReference type="Pfam" id="PF00582"/>
    </source>
</evidence>
<comment type="caution">
    <text evidence="3">The sequence shown here is derived from an EMBL/GenBank/DDBJ whole genome shotgun (WGS) entry which is preliminary data.</text>
</comment>
<dbReference type="Proteomes" id="UP001254488">
    <property type="component" value="Unassembled WGS sequence"/>
</dbReference>
<dbReference type="PRINTS" id="PR01438">
    <property type="entry name" value="UNVRSLSTRESS"/>
</dbReference>
<feature type="domain" description="UspA" evidence="2">
    <location>
        <begin position="1"/>
        <end position="146"/>
    </location>
</feature>
<dbReference type="CDD" id="cd00293">
    <property type="entry name" value="USP-like"/>
    <property type="match status" value="1"/>
</dbReference>
<dbReference type="RefSeq" id="WP_311333104.1">
    <property type="nucleotide sequence ID" value="NZ_JAVRHZ010000005.1"/>
</dbReference>
<dbReference type="EMBL" id="JAVRHZ010000005">
    <property type="protein sequence ID" value="MDT0556149.1"/>
    <property type="molecule type" value="Genomic_DNA"/>
</dbReference>
<evidence type="ECO:0000313" key="4">
    <source>
        <dbReference type="Proteomes" id="UP001254488"/>
    </source>
</evidence>
<accession>A0ABU2YD82</accession>
<sequence length="277" mass="31934">MKNILLPTDFSENSMNAIDYAMRFFENWECNFYILNVQKISEYTTDDLMTAAPTETIYQSIAVDNKKLIDQLVKKLSKKFKSQAYTFHGLFDYDDFLDSIKQAVQFHKIDLILVGSNGATSAKEQLFGSNTLQIIRNINCPTLTIPDHYTFSNIKSTLFSTQKCEDFSFQGINAFKEILTIHQCELNVLELDDNASYKSRREDSSCLKKLFPEHPYTYYSLNTIPGLIAVNTATQLLKVDLHAVFVEKENFLERLFFGSENSKILYQTLVPLLFLHK</sequence>
<keyword evidence="4" id="KW-1185">Reference proteome</keyword>
<reference evidence="3 4" key="1">
    <citation type="submission" date="2023-09" db="EMBL/GenBank/DDBJ databases">
        <authorList>
            <person name="Rey-Velasco X."/>
        </authorList>
    </citation>
    <scope>NUCLEOTIDE SEQUENCE [LARGE SCALE GENOMIC DNA]</scope>
    <source>
        <strain evidence="3 4">W242</strain>
    </source>
</reference>
<dbReference type="InterPro" id="IPR006015">
    <property type="entry name" value="Universal_stress_UspA"/>
</dbReference>
<dbReference type="PANTHER" id="PTHR46268:SF6">
    <property type="entry name" value="UNIVERSAL STRESS PROTEIN UP12"/>
    <property type="match status" value="1"/>
</dbReference>
<dbReference type="InterPro" id="IPR006016">
    <property type="entry name" value="UspA"/>
</dbReference>
<dbReference type="Pfam" id="PF00582">
    <property type="entry name" value="Usp"/>
    <property type="match status" value="1"/>
</dbReference>
<evidence type="ECO:0000313" key="3">
    <source>
        <dbReference type="EMBL" id="MDT0556149.1"/>
    </source>
</evidence>
<dbReference type="PANTHER" id="PTHR46268">
    <property type="entry name" value="STRESS RESPONSE PROTEIN NHAX"/>
    <property type="match status" value="1"/>
</dbReference>